<comment type="pathway">
    <text evidence="1 11">Metabolic intermediate biosynthesis; chorismate biosynthesis; chorismate from D-erythrose 4-phosphate and phosphoenolpyruvate: step 5/7.</text>
</comment>
<feature type="binding site" evidence="11">
    <location>
        <position position="19"/>
    </location>
    <ligand>
        <name>Mg(2+)</name>
        <dbReference type="ChEBI" id="CHEBI:18420"/>
    </ligand>
</feature>
<keyword evidence="5 11" id="KW-0808">Transferase</keyword>
<evidence type="ECO:0000256" key="8">
    <source>
        <dbReference type="ARBA" id="ARBA00022840"/>
    </source>
</evidence>
<evidence type="ECO:0000256" key="5">
    <source>
        <dbReference type="ARBA" id="ARBA00022679"/>
    </source>
</evidence>
<reference evidence="13" key="1">
    <citation type="journal article" date="2019" name="Int. J. Syst. Evol. Microbiol.">
        <title>The Global Catalogue of Microorganisms (GCM) 10K type strain sequencing project: providing services to taxonomists for standard genome sequencing and annotation.</title>
        <authorList>
            <consortium name="The Broad Institute Genomics Platform"/>
            <consortium name="The Broad Institute Genome Sequencing Center for Infectious Disease"/>
            <person name="Wu L."/>
            <person name="Ma J."/>
        </authorList>
    </citation>
    <scope>NUCLEOTIDE SEQUENCE [LARGE SCALE GENOMIC DNA]</scope>
    <source>
        <strain evidence="13">JCM 14234</strain>
    </source>
</reference>
<comment type="subcellular location">
    <subcellularLocation>
        <location evidence="11">Cytoplasm</location>
    </subcellularLocation>
</comment>
<dbReference type="Proteomes" id="UP001501035">
    <property type="component" value="Unassembled WGS sequence"/>
</dbReference>
<dbReference type="CDD" id="cd00464">
    <property type="entry name" value="SK"/>
    <property type="match status" value="1"/>
</dbReference>
<keyword evidence="4 11" id="KW-0028">Amino-acid biosynthesis</keyword>
<protein>
    <recommendedName>
        <fullName evidence="3 11">Shikimate kinase</fullName>
        <shortName evidence="11">SK</shortName>
        <ecNumber evidence="3 11">2.7.1.71</ecNumber>
    </recommendedName>
</protein>
<evidence type="ECO:0000256" key="9">
    <source>
        <dbReference type="ARBA" id="ARBA00023141"/>
    </source>
</evidence>
<dbReference type="EMBL" id="BAAAVS010000057">
    <property type="protein sequence ID" value="GAA3046962.1"/>
    <property type="molecule type" value="Genomic_DNA"/>
</dbReference>
<dbReference type="Gene3D" id="3.40.50.300">
    <property type="entry name" value="P-loop containing nucleotide triphosphate hydrolases"/>
    <property type="match status" value="1"/>
</dbReference>
<dbReference type="InterPro" id="IPR000623">
    <property type="entry name" value="Shikimate_kinase/TSH1"/>
</dbReference>
<evidence type="ECO:0000313" key="12">
    <source>
        <dbReference type="EMBL" id="GAA3046962.1"/>
    </source>
</evidence>
<evidence type="ECO:0000256" key="10">
    <source>
        <dbReference type="ARBA" id="ARBA00048567"/>
    </source>
</evidence>
<comment type="cofactor">
    <cofactor evidence="11">
        <name>Mg(2+)</name>
        <dbReference type="ChEBI" id="CHEBI:18420"/>
    </cofactor>
    <text evidence="11">Binds 1 Mg(2+) ion per subunit.</text>
</comment>
<dbReference type="Pfam" id="PF01202">
    <property type="entry name" value="SKI"/>
    <property type="match status" value="1"/>
</dbReference>
<gene>
    <name evidence="11 12" type="primary">aroK</name>
    <name evidence="12" type="ORF">GCM10010528_27700</name>
</gene>
<feature type="binding site" evidence="11">
    <location>
        <begin position="15"/>
        <end position="20"/>
    </location>
    <ligand>
        <name>ATP</name>
        <dbReference type="ChEBI" id="CHEBI:30616"/>
    </ligand>
</feature>
<feature type="binding site" evidence="11">
    <location>
        <position position="119"/>
    </location>
    <ligand>
        <name>ATP</name>
        <dbReference type="ChEBI" id="CHEBI:30616"/>
    </ligand>
</feature>
<dbReference type="SUPFAM" id="SSF52540">
    <property type="entry name" value="P-loop containing nucleoside triphosphate hydrolases"/>
    <property type="match status" value="1"/>
</dbReference>
<comment type="similarity">
    <text evidence="2 11">Belongs to the shikimate kinase family.</text>
</comment>
<dbReference type="RefSeq" id="WP_290705473.1">
    <property type="nucleotide sequence ID" value="NZ_BAAAVS010000057.1"/>
</dbReference>
<keyword evidence="8 11" id="KW-0067">ATP-binding</keyword>
<dbReference type="PROSITE" id="PS01128">
    <property type="entry name" value="SHIKIMATE_KINASE"/>
    <property type="match status" value="1"/>
</dbReference>
<keyword evidence="6 11" id="KW-0547">Nucleotide-binding</keyword>
<keyword evidence="7 11" id="KW-0418">Kinase</keyword>
<keyword evidence="11" id="KW-0963">Cytoplasm</keyword>
<comment type="caution">
    <text evidence="11">Lacks conserved residue(s) required for the propagation of feature annotation.</text>
</comment>
<feature type="binding site" evidence="11">
    <location>
        <position position="138"/>
    </location>
    <ligand>
        <name>substrate</name>
    </ligand>
</feature>
<evidence type="ECO:0000256" key="2">
    <source>
        <dbReference type="ARBA" id="ARBA00006997"/>
    </source>
</evidence>
<dbReference type="InterPro" id="IPR023000">
    <property type="entry name" value="Shikimate_kinase_CS"/>
</dbReference>
<accession>A0ABP6LJY2</accession>
<dbReference type="PANTHER" id="PTHR21087">
    <property type="entry name" value="SHIKIMATE KINASE"/>
    <property type="match status" value="1"/>
</dbReference>
<dbReference type="InterPro" id="IPR031322">
    <property type="entry name" value="Shikimate/glucono_kinase"/>
</dbReference>
<keyword evidence="11" id="KW-0479">Metal-binding</keyword>
<evidence type="ECO:0000256" key="1">
    <source>
        <dbReference type="ARBA" id="ARBA00004842"/>
    </source>
</evidence>
<evidence type="ECO:0000313" key="13">
    <source>
        <dbReference type="Proteomes" id="UP001501035"/>
    </source>
</evidence>
<comment type="subunit">
    <text evidence="11">Monomer.</text>
</comment>
<feature type="binding site" evidence="11">
    <location>
        <position position="61"/>
    </location>
    <ligand>
        <name>substrate</name>
    </ligand>
</feature>
<dbReference type="GO" id="GO:0016301">
    <property type="term" value="F:kinase activity"/>
    <property type="evidence" value="ECO:0007669"/>
    <property type="project" value="UniProtKB-KW"/>
</dbReference>
<evidence type="ECO:0000256" key="7">
    <source>
        <dbReference type="ARBA" id="ARBA00022777"/>
    </source>
</evidence>
<keyword evidence="11" id="KW-0460">Magnesium</keyword>
<comment type="caution">
    <text evidence="12">The sequence shown here is derived from an EMBL/GenBank/DDBJ whole genome shotgun (WGS) entry which is preliminary data.</text>
</comment>
<dbReference type="PRINTS" id="PR01100">
    <property type="entry name" value="SHIKIMTKNASE"/>
</dbReference>
<evidence type="ECO:0000256" key="11">
    <source>
        <dbReference type="HAMAP-Rule" id="MF_00109"/>
    </source>
</evidence>
<keyword evidence="13" id="KW-1185">Reference proteome</keyword>
<comment type="catalytic activity">
    <reaction evidence="10 11">
        <text>shikimate + ATP = 3-phosphoshikimate + ADP + H(+)</text>
        <dbReference type="Rhea" id="RHEA:13121"/>
        <dbReference type="ChEBI" id="CHEBI:15378"/>
        <dbReference type="ChEBI" id="CHEBI:30616"/>
        <dbReference type="ChEBI" id="CHEBI:36208"/>
        <dbReference type="ChEBI" id="CHEBI:145989"/>
        <dbReference type="ChEBI" id="CHEBI:456216"/>
        <dbReference type="EC" id="2.7.1.71"/>
    </reaction>
</comment>
<keyword evidence="9 11" id="KW-0057">Aromatic amino acid biosynthesis</keyword>
<comment type="function">
    <text evidence="11">Catalyzes the specific phosphorylation of the 3-hydroxyl group of shikimic acid using ATP as a cosubstrate.</text>
</comment>
<dbReference type="PANTHER" id="PTHR21087:SF16">
    <property type="entry name" value="SHIKIMATE KINASE 1, CHLOROPLASTIC"/>
    <property type="match status" value="1"/>
</dbReference>
<organism evidence="12 13">
    <name type="scientific">Gordonia defluvii</name>
    <dbReference type="NCBI Taxonomy" id="283718"/>
    <lineage>
        <taxon>Bacteria</taxon>
        <taxon>Bacillati</taxon>
        <taxon>Actinomycetota</taxon>
        <taxon>Actinomycetes</taxon>
        <taxon>Mycobacteriales</taxon>
        <taxon>Gordoniaceae</taxon>
        <taxon>Gordonia</taxon>
    </lineage>
</organism>
<evidence type="ECO:0000256" key="6">
    <source>
        <dbReference type="ARBA" id="ARBA00022741"/>
    </source>
</evidence>
<feature type="binding site" evidence="11">
    <location>
        <position position="83"/>
    </location>
    <ligand>
        <name>substrate</name>
    </ligand>
</feature>
<dbReference type="EC" id="2.7.1.71" evidence="3 11"/>
<sequence>MSTAVPAVVLTGFMGAGKSAVGHAVAARLGVGFLDTDSEVERTTGRSVAEIFATDGEAAFRQLEFATVARVLREFDGVVALGGGSVTVPGIRAALDGHQVVYLRVSPEVGFARVMGSARPLLAGDDPRGTYVRLLAQRCKGYDSAATATVDADQPLAGVVAAVLAAVDADTRARKDNPA</sequence>
<evidence type="ECO:0000256" key="4">
    <source>
        <dbReference type="ARBA" id="ARBA00022605"/>
    </source>
</evidence>
<dbReference type="HAMAP" id="MF_00109">
    <property type="entry name" value="Shikimate_kinase"/>
    <property type="match status" value="1"/>
</dbReference>
<dbReference type="InterPro" id="IPR027417">
    <property type="entry name" value="P-loop_NTPase"/>
</dbReference>
<evidence type="ECO:0000256" key="3">
    <source>
        <dbReference type="ARBA" id="ARBA00012154"/>
    </source>
</evidence>
<proteinExistence type="inferred from homology"/>
<feature type="binding site" evidence="11">
    <location>
        <position position="37"/>
    </location>
    <ligand>
        <name>substrate</name>
    </ligand>
</feature>
<name>A0ABP6LJY2_9ACTN</name>